<gene>
    <name evidence="2" type="ORF">HGRIS_010698</name>
</gene>
<organism evidence="2 3">
    <name type="scientific">Hohenbuehelia grisea</name>
    <dbReference type="NCBI Taxonomy" id="104357"/>
    <lineage>
        <taxon>Eukaryota</taxon>
        <taxon>Fungi</taxon>
        <taxon>Dikarya</taxon>
        <taxon>Basidiomycota</taxon>
        <taxon>Agaricomycotina</taxon>
        <taxon>Agaricomycetes</taxon>
        <taxon>Agaricomycetidae</taxon>
        <taxon>Agaricales</taxon>
        <taxon>Pleurotineae</taxon>
        <taxon>Pleurotaceae</taxon>
        <taxon>Hohenbuehelia</taxon>
    </lineage>
</organism>
<protein>
    <submittedName>
        <fullName evidence="2">Uncharacterized protein</fullName>
    </submittedName>
</protein>
<evidence type="ECO:0000256" key="1">
    <source>
        <dbReference type="SAM" id="MobiDB-lite"/>
    </source>
</evidence>
<name>A0ABR3IXL2_9AGAR</name>
<feature type="region of interest" description="Disordered" evidence="1">
    <location>
        <begin position="40"/>
        <end position="60"/>
    </location>
</feature>
<sequence>MEEAILIHPGINLRLPSTAAAAVQQCIIEDIERKQFEEEYAASKTRPRQDTTWPGHPQAGATLCNQPIIGYAQLEKEEEYVSKTSEYAVEEEGQRLRSYRFPSPMSTVTVE</sequence>
<evidence type="ECO:0000313" key="3">
    <source>
        <dbReference type="Proteomes" id="UP001556367"/>
    </source>
</evidence>
<accession>A0ABR3IXL2</accession>
<dbReference type="EMBL" id="JASNQZ010000014">
    <property type="protein sequence ID" value="KAL0948074.1"/>
    <property type="molecule type" value="Genomic_DNA"/>
</dbReference>
<proteinExistence type="predicted"/>
<evidence type="ECO:0000313" key="2">
    <source>
        <dbReference type="EMBL" id="KAL0948074.1"/>
    </source>
</evidence>
<reference evidence="3" key="1">
    <citation type="submission" date="2024-06" db="EMBL/GenBank/DDBJ databases">
        <title>Multi-omics analyses provide insights into the biosynthesis of the anticancer antibiotic pleurotin in Hohenbuehelia grisea.</title>
        <authorList>
            <person name="Weaver J.A."/>
            <person name="Alberti F."/>
        </authorList>
    </citation>
    <scope>NUCLEOTIDE SEQUENCE [LARGE SCALE GENOMIC DNA]</scope>
    <source>
        <strain evidence="3">T-177</strain>
    </source>
</reference>
<keyword evidence="3" id="KW-1185">Reference proteome</keyword>
<comment type="caution">
    <text evidence="2">The sequence shown here is derived from an EMBL/GenBank/DDBJ whole genome shotgun (WGS) entry which is preliminary data.</text>
</comment>
<dbReference type="Proteomes" id="UP001556367">
    <property type="component" value="Unassembled WGS sequence"/>
</dbReference>